<dbReference type="EMBL" id="LR796854">
    <property type="protein sequence ID" value="CAB4169767.1"/>
    <property type="molecule type" value="Genomic_DNA"/>
</dbReference>
<name>A0A6J5SAI5_9CAUD</name>
<dbReference type="EMBL" id="LR797363">
    <property type="protein sequence ID" value="CAB4210418.1"/>
    <property type="molecule type" value="Genomic_DNA"/>
</dbReference>
<accession>A0A6J5SAI5</accession>
<gene>
    <name evidence="2" type="ORF">UFOVP1318_30</name>
    <name evidence="3" type="ORF">UFOVP1430_14</name>
    <name evidence="1" type="ORF">UFOVP903_16</name>
</gene>
<proteinExistence type="predicted"/>
<evidence type="ECO:0000313" key="3">
    <source>
        <dbReference type="EMBL" id="CAB4210418.1"/>
    </source>
</evidence>
<evidence type="ECO:0000313" key="1">
    <source>
        <dbReference type="EMBL" id="CAB4169767.1"/>
    </source>
</evidence>
<organism evidence="3">
    <name type="scientific">uncultured Caudovirales phage</name>
    <dbReference type="NCBI Taxonomy" id="2100421"/>
    <lineage>
        <taxon>Viruses</taxon>
        <taxon>Duplodnaviria</taxon>
        <taxon>Heunggongvirae</taxon>
        <taxon>Uroviricota</taxon>
        <taxon>Caudoviricetes</taxon>
        <taxon>Peduoviridae</taxon>
        <taxon>Maltschvirus</taxon>
        <taxon>Maltschvirus maltsch</taxon>
    </lineage>
</organism>
<protein>
    <submittedName>
        <fullName evidence="3">Uncharacterized protein</fullName>
    </submittedName>
</protein>
<reference evidence="3" key="1">
    <citation type="submission" date="2020-05" db="EMBL/GenBank/DDBJ databases">
        <authorList>
            <person name="Chiriac C."/>
            <person name="Salcher M."/>
            <person name="Ghai R."/>
            <person name="Kavagutti S V."/>
        </authorList>
    </citation>
    <scope>NUCLEOTIDE SEQUENCE</scope>
</reference>
<dbReference type="EMBL" id="LR797267">
    <property type="protein sequence ID" value="CAB4197686.1"/>
    <property type="molecule type" value="Genomic_DNA"/>
</dbReference>
<evidence type="ECO:0000313" key="2">
    <source>
        <dbReference type="EMBL" id="CAB4197686.1"/>
    </source>
</evidence>
<sequence length="59" mass="6759">MSDVRYEVWVNVKTFETVLAQYLLGGDYVLHRENGTKKVLFVLTARDAGWVCVSLLEQP</sequence>